<dbReference type="PANTHER" id="PTHR45867">
    <property type="entry name" value="PURPLE ACID PHOSPHATASE"/>
    <property type="match status" value="1"/>
</dbReference>
<name>A0A844CGI6_9LACT</name>
<dbReference type="Gene3D" id="3.60.21.10">
    <property type="match status" value="1"/>
</dbReference>
<keyword evidence="1" id="KW-0732">Signal</keyword>
<dbReference type="GO" id="GO:0003993">
    <property type="term" value="F:acid phosphatase activity"/>
    <property type="evidence" value="ECO:0007669"/>
    <property type="project" value="InterPro"/>
</dbReference>
<sequence>MIRVNEMKSLKKLILSALLTSSILSGVGVNVQAQTTVEGSIIEETQVANDERANDIAYSEGAITENDGLEFDEEDQLVSVTIGGETAEVTQENPANPEAPVNNTPNRITTNLTSDPATSMHFQWHTTDADEAAKVYLWEDGQSIEDATEITPDIQTVEDAFHIQTTDDGHYVFAIMWDEEEDEPMTDDDNPWFAVEHADEVIGYYTDEAFTSDNLLWLDKGFDNYSLALPYPAFSETTYKATATDLTPNTVYHYAVGNQADELSAEATFKTASEANDVFTFIHYTDTQNAFSSENQRSEADYSKSTVESMLENADAQDALFALHSGDVVNDDWNDTEWQLTLDALLPLNNEMPHLFVTGNHDNENFIDHINTDNDLEGMESGVAYSTRYNGVQFIVLNTEQSSESDEDLAPAILEDQMAWFEEELIKAQEAKANGEIDWVFVSYHRPMFSSSYHSLEDESVQLVRDDLMSVLDEYDVDLVFNGHDHNLSVTHALKHNPEVFGNAEVATAGETEGDVTTFENPEGTVFFVPNTAGTKTYNTIYKLESFEWILEEEDIHETYEDLFGHELTEEDIANFRELLLTEEQPFVSSFYSGGHSNARESNFQHYAVIEVSSEEVTYHLYQVVGEDLDNRETQLVHSYVITK</sequence>
<evidence type="ECO:0000313" key="4">
    <source>
        <dbReference type="EMBL" id="MRJ48250.1"/>
    </source>
</evidence>
<dbReference type="AlphaFoldDB" id="A0A844CGI6"/>
<dbReference type="InterPro" id="IPR015914">
    <property type="entry name" value="PAPs_N"/>
</dbReference>
<accession>A0A844CGI6</accession>
<organism evidence="4 5">
    <name type="scientific">Fundicoccus ignavus</name>
    <dbReference type="NCBI Taxonomy" id="2664442"/>
    <lineage>
        <taxon>Bacteria</taxon>
        <taxon>Bacillati</taxon>
        <taxon>Bacillota</taxon>
        <taxon>Bacilli</taxon>
        <taxon>Lactobacillales</taxon>
        <taxon>Aerococcaceae</taxon>
        <taxon>Fundicoccus</taxon>
    </lineage>
</organism>
<dbReference type="InterPro" id="IPR029052">
    <property type="entry name" value="Metallo-depent_PP-like"/>
</dbReference>
<dbReference type="InterPro" id="IPR008963">
    <property type="entry name" value="Purple_acid_Pase-like_N"/>
</dbReference>
<evidence type="ECO:0008006" key="6">
    <source>
        <dbReference type="Google" id="ProtNLM"/>
    </source>
</evidence>
<evidence type="ECO:0000259" key="3">
    <source>
        <dbReference type="Pfam" id="PF16656"/>
    </source>
</evidence>
<dbReference type="SUPFAM" id="SSF56300">
    <property type="entry name" value="Metallo-dependent phosphatases"/>
    <property type="match status" value="1"/>
</dbReference>
<protein>
    <recommendedName>
        <fullName evidence="6">Serine/threonine protein phosphatase</fullName>
    </recommendedName>
</protein>
<dbReference type="Pfam" id="PF16656">
    <property type="entry name" value="Pur_ac_phosph_N"/>
    <property type="match status" value="1"/>
</dbReference>
<proteinExistence type="predicted"/>
<dbReference type="PANTHER" id="PTHR45867:SF3">
    <property type="entry name" value="ACID PHOSPHATASE TYPE 7"/>
    <property type="match status" value="1"/>
</dbReference>
<evidence type="ECO:0000259" key="2">
    <source>
        <dbReference type="Pfam" id="PF00149"/>
    </source>
</evidence>
<dbReference type="GO" id="GO:0046872">
    <property type="term" value="F:metal ion binding"/>
    <property type="evidence" value="ECO:0007669"/>
    <property type="project" value="InterPro"/>
</dbReference>
<dbReference type="EMBL" id="WJQT01000023">
    <property type="protein sequence ID" value="MRJ48250.1"/>
    <property type="molecule type" value="Genomic_DNA"/>
</dbReference>
<evidence type="ECO:0000256" key="1">
    <source>
        <dbReference type="ARBA" id="ARBA00022729"/>
    </source>
</evidence>
<feature type="domain" description="Purple acid phosphatase N-terminal" evidence="3">
    <location>
        <begin position="105"/>
        <end position="271"/>
    </location>
</feature>
<dbReference type="SUPFAM" id="SSF49363">
    <property type="entry name" value="Purple acid phosphatase, N-terminal domain"/>
    <property type="match status" value="1"/>
</dbReference>
<feature type="domain" description="Calcineurin-like phosphoesterase" evidence="2">
    <location>
        <begin position="280"/>
        <end position="487"/>
    </location>
</feature>
<dbReference type="InterPro" id="IPR004843">
    <property type="entry name" value="Calcineurin-like_PHP"/>
</dbReference>
<comment type="caution">
    <text evidence="4">The sequence shown here is derived from an EMBL/GenBank/DDBJ whole genome shotgun (WGS) entry which is preliminary data.</text>
</comment>
<dbReference type="Pfam" id="PF00149">
    <property type="entry name" value="Metallophos"/>
    <property type="match status" value="1"/>
</dbReference>
<gene>
    <name evidence="4" type="ORF">GF867_11820</name>
</gene>
<dbReference type="Proteomes" id="UP000440066">
    <property type="component" value="Unassembled WGS sequence"/>
</dbReference>
<evidence type="ECO:0000313" key="5">
    <source>
        <dbReference type="Proteomes" id="UP000440066"/>
    </source>
</evidence>
<reference evidence="4 5" key="1">
    <citation type="submission" date="2019-11" db="EMBL/GenBank/DDBJ databases">
        <title>Characterisation of Fundicoccus ignavus gen. nov. sp. nov., a novel genus of the family Aerococcaceae from bulk tank milk.</title>
        <authorList>
            <person name="Siebert A."/>
            <person name="Huptas C."/>
            <person name="Wenning M."/>
            <person name="Scherer S."/>
            <person name="Doll E.V."/>
        </authorList>
    </citation>
    <scope>NUCLEOTIDE SEQUENCE [LARGE SCALE GENOMIC DNA]</scope>
    <source>
        <strain evidence="4 5">DSM 109652</strain>
    </source>
</reference>